<dbReference type="AlphaFoldDB" id="A0AAW2EWM6"/>
<protein>
    <submittedName>
        <fullName evidence="1">Uncharacterized protein</fullName>
    </submittedName>
</protein>
<dbReference type="Proteomes" id="UP001430953">
    <property type="component" value="Unassembled WGS sequence"/>
</dbReference>
<gene>
    <name evidence="1" type="ORF">PUN28_014785</name>
</gene>
<comment type="caution">
    <text evidence="1">The sequence shown here is derived from an EMBL/GenBank/DDBJ whole genome shotgun (WGS) entry which is preliminary data.</text>
</comment>
<dbReference type="EMBL" id="JADYXP020000016">
    <property type="protein sequence ID" value="KAL0107733.1"/>
    <property type="molecule type" value="Genomic_DNA"/>
</dbReference>
<evidence type="ECO:0000313" key="2">
    <source>
        <dbReference type="Proteomes" id="UP001430953"/>
    </source>
</evidence>
<evidence type="ECO:0000313" key="1">
    <source>
        <dbReference type="EMBL" id="KAL0107733.1"/>
    </source>
</evidence>
<sequence>MSYGSRFYIASPAYATLLSDFGTTPVREETYSDMNFSTAIFWKARSNSSSWKLENVVRYLRCFLLPMTQDGLSSFSGLVEKSYATRRQNLFAVPIRLPQDQKIRTSKCSKYRWRLSVSQRVDDATIAPVDTSGSRGVPTRNSCLPLSFPPSFSSFRSIPQELLVRRG</sequence>
<reference evidence="1 2" key="1">
    <citation type="submission" date="2023-03" db="EMBL/GenBank/DDBJ databases">
        <title>High recombination rates correlate with genetic variation in Cardiocondyla obscurior ants.</title>
        <authorList>
            <person name="Errbii M."/>
        </authorList>
    </citation>
    <scope>NUCLEOTIDE SEQUENCE [LARGE SCALE GENOMIC DNA]</scope>
    <source>
        <strain evidence="1">Alpha-2009</strain>
        <tissue evidence="1">Whole body</tissue>
    </source>
</reference>
<keyword evidence="2" id="KW-1185">Reference proteome</keyword>
<organism evidence="1 2">
    <name type="scientific">Cardiocondyla obscurior</name>
    <dbReference type="NCBI Taxonomy" id="286306"/>
    <lineage>
        <taxon>Eukaryota</taxon>
        <taxon>Metazoa</taxon>
        <taxon>Ecdysozoa</taxon>
        <taxon>Arthropoda</taxon>
        <taxon>Hexapoda</taxon>
        <taxon>Insecta</taxon>
        <taxon>Pterygota</taxon>
        <taxon>Neoptera</taxon>
        <taxon>Endopterygota</taxon>
        <taxon>Hymenoptera</taxon>
        <taxon>Apocrita</taxon>
        <taxon>Aculeata</taxon>
        <taxon>Formicoidea</taxon>
        <taxon>Formicidae</taxon>
        <taxon>Myrmicinae</taxon>
        <taxon>Cardiocondyla</taxon>
    </lineage>
</organism>
<accession>A0AAW2EWM6</accession>
<proteinExistence type="predicted"/>
<name>A0AAW2EWM6_9HYME</name>